<evidence type="ECO:0000256" key="10">
    <source>
        <dbReference type="RuleBase" id="RU004161"/>
    </source>
</evidence>
<comment type="catalytic activity">
    <reaction evidence="8 9">
        <text>2 5-aminolevulinate = porphobilinogen + 2 H2O + H(+)</text>
        <dbReference type="Rhea" id="RHEA:24064"/>
        <dbReference type="ChEBI" id="CHEBI:15377"/>
        <dbReference type="ChEBI" id="CHEBI:15378"/>
        <dbReference type="ChEBI" id="CHEBI:58126"/>
        <dbReference type="ChEBI" id="CHEBI:356416"/>
        <dbReference type="EC" id="4.2.1.24"/>
    </reaction>
</comment>
<keyword evidence="12" id="KW-1185">Reference proteome</keyword>
<dbReference type="SUPFAM" id="SSF51569">
    <property type="entry name" value="Aldolase"/>
    <property type="match status" value="1"/>
</dbReference>
<comment type="caution">
    <text evidence="11">The sequence shown here is derived from an EMBL/GenBank/DDBJ whole genome shotgun (WGS) entry which is preliminary data.</text>
</comment>
<evidence type="ECO:0000256" key="2">
    <source>
        <dbReference type="ARBA" id="ARBA00008055"/>
    </source>
</evidence>
<dbReference type="Pfam" id="PF00490">
    <property type="entry name" value="ALAD"/>
    <property type="match status" value="1"/>
</dbReference>
<evidence type="ECO:0000256" key="1">
    <source>
        <dbReference type="ARBA" id="ARBA00004694"/>
    </source>
</evidence>
<evidence type="ECO:0000256" key="9">
    <source>
        <dbReference type="RuleBase" id="RU000515"/>
    </source>
</evidence>
<dbReference type="PANTHER" id="PTHR11458:SF0">
    <property type="entry name" value="DELTA-AMINOLEVULINIC ACID DEHYDRATASE"/>
    <property type="match status" value="1"/>
</dbReference>
<keyword evidence="7 9" id="KW-0627">Porphyrin biosynthesis</keyword>
<dbReference type="PROSITE" id="PS00169">
    <property type="entry name" value="D_ALA_DEHYDRATASE"/>
    <property type="match status" value="1"/>
</dbReference>
<comment type="subunit">
    <text evidence="9">Homooctamer.</text>
</comment>
<evidence type="ECO:0000256" key="3">
    <source>
        <dbReference type="ARBA" id="ARBA00012053"/>
    </source>
</evidence>
<evidence type="ECO:0000313" key="12">
    <source>
        <dbReference type="Proteomes" id="UP000708576"/>
    </source>
</evidence>
<evidence type="ECO:0000256" key="6">
    <source>
        <dbReference type="ARBA" id="ARBA00023239"/>
    </source>
</evidence>
<proteinExistence type="inferred from homology"/>
<protein>
    <recommendedName>
        <fullName evidence="4 9">Delta-aminolevulinic acid dehydratase</fullName>
        <ecNumber evidence="3 9">4.2.1.24</ecNumber>
    </recommendedName>
</protein>
<dbReference type="Proteomes" id="UP000708576">
    <property type="component" value="Unassembled WGS sequence"/>
</dbReference>
<keyword evidence="5" id="KW-0350">Heme biosynthesis</keyword>
<dbReference type="EMBL" id="JAGUCO010000001">
    <property type="protein sequence ID" value="MBS2096725.1"/>
    <property type="molecule type" value="Genomic_DNA"/>
</dbReference>
<organism evidence="11 12">
    <name type="scientific">Carboxylicivirga linearis</name>
    <dbReference type="NCBI Taxonomy" id="1628157"/>
    <lineage>
        <taxon>Bacteria</taxon>
        <taxon>Pseudomonadati</taxon>
        <taxon>Bacteroidota</taxon>
        <taxon>Bacteroidia</taxon>
        <taxon>Marinilabiliales</taxon>
        <taxon>Marinilabiliaceae</taxon>
        <taxon>Carboxylicivirga</taxon>
    </lineage>
</organism>
<name>A0ABS5JPD9_9BACT</name>
<dbReference type="InterPro" id="IPR001731">
    <property type="entry name" value="ALAD"/>
</dbReference>
<dbReference type="SMART" id="SM01004">
    <property type="entry name" value="ALAD"/>
    <property type="match status" value="1"/>
</dbReference>
<evidence type="ECO:0000313" key="11">
    <source>
        <dbReference type="EMBL" id="MBS2096725.1"/>
    </source>
</evidence>
<keyword evidence="6 9" id="KW-0456">Lyase</keyword>
<dbReference type="NCBIfam" id="NF006762">
    <property type="entry name" value="PRK09283.1"/>
    <property type="match status" value="1"/>
</dbReference>
<dbReference type="PANTHER" id="PTHR11458">
    <property type="entry name" value="DELTA-AMINOLEVULINIC ACID DEHYDRATASE"/>
    <property type="match status" value="1"/>
</dbReference>
<evidence type="ECO:0000256" key="8">
    <source>
        <dbReference type="ARBA" id="ARBA00047651"/>
    </source>
</evidence>
<dbReference type="EC" id="4.2.1.24" evidence="3 9"/>
<dbReference type="InterPro" id="IPR013785">
    <property type="entry name" value="Aldolase_TIM"/>
</dbReference>
<dbReference type="InterPro" id="IPR030656">
    <property type="entry name" value="ALAD_AS"/>
</dbReference>
<dbReference type="GO" id="GO:0004655">
    <property type="term" value="F:porphobilinogen synthase activity"/>
    <property type="evidence" value="ECO:0007669"/>
    <property type="project" value="UniProtKB-EC"/>
</dbReference>
<comment type="pathway">
    <text evidence="1">Porphyrin-containing compound metabolism; protoporphyrin-IX biosynthesis; coproporphyrinogen-III from 5-aminolevulinate: step 1/4.</text>
</comment>
<dbReference type="CDD" id="cd00384">
    <property type="entry name" value="ALAD_PBGS"/>
    <property type="match status" value="1"/>
</dbReference>
<evidence type="ECO:0000256" key="4">
    <source>
        <dbReference type="ARBA" id="ARBA00020771"/>
    </source>
</evidence>
<evidence type="ECO:0000256" key="7">
    <source>
        <dbReference type="ARBA" id="ARBA00023244"/>
    </source>
</evidence>
<reference evidence="11 12" key="1">
    <citation type="journal article" date="2015" name="Int. J. Syst. Evol. Microbiol.">
        <title>Carboxylicivirga linearis sp. nov., isolated from a sea cucumber culture pond.</title>
        <authorList>
            <person name="Wang F.Q."/>
            <person name="Zhou Y.X."/>
            <person name="Lin X.Z."/>
            <person name="Chen G.J."/>
            <person name="Du Z.J."/>
        </authorList>
    </citation>
    <scope>NUCLEOTIDE SEQUENCE [LARGE SCALE GENOMIC DNA]</scope>
    <source>
        <strain evidence="11 12">FB218</strain>
    </source>
</reference>
<dbReference type="PRINTS" id="PR00144">
    <property type="entry name" value="DALDHYDRTASE"/>
</dbReference>
<dbReference type="Gene3D" id="3.20.20.70">
    <property type="entry name" value="Aldolase class I"/>
    <property type="match status" value="1"/>
</dbReference>
<sequence>MAFPETRLRRLRYNKVLRNMVTETHLRVEDLVYPLFVCPGKGVKNPISSMPGNYQMSVDMLVEECKLAVSKGVKSILLFGIPEHKDEHGHVACQADGIVQQAIRAIKAEIDDILIVADVCNCEYTTHGHCGTIIDGDVDNDSTLQTLADQSVSLAQAGADVIAPSDMMDGRIGRIRKALDDNGFEKTPIMSYAAKYASGFYGPFREAAESAPQFGDRSTYQMNPANSDEAMREVAEDINEGADIVMVKPALSYLDIIYRVKNEFEMPTAAYNVSGEFSMVKAAGSKDWIDENRVMMEVLLSIKRAGADIIITYHALDAADILNSY</sequence>
<evidence type="ECO:0000256" key="5">
    <source>
        <dbReference type="ARBA" id="ARBA00023133"/>
    </source>
</evidence>
<comment type="similarity">
    <text evidence="2 10">Belongs to the ALAD family.</text>
</comment>
<accession>A0ABS5JPD9</accession>
<dbReference type="RefSeq" id="WP_212212076.1">
    <property type="nucleotide sequence ID" value="NZ_JAGUCO010000001.1"/>
</dbReference>
<dbReference type="PIRSF" id="PIRSF001415">
    <property type="entry name" value="Porphbilin_synth"/>
    <property type="match status" value="1"/>
</dbReference>
<gene>
    <name evidence="11" type="primary">hemB</name>
    <name evidence="11" type="ORF">KEM10_00460</name>
</gene>